<keyword evidence="2" id="KW-1185">Reference proteome</keyword>
<evidence type="ECO:0000313" key="1">
    <source>
        <dbReference type="EMBL" id="QEC49265.1"/>
    </source>
</evidence>
<reference evidence="1 2" key="1">
    <citation type="journal article" date="2018" name="J. Microbiol.">
        <title>Baekduia soli gen. nov., sp. nov., a novel bacterium isolated from the soil of Baekdu Mountain and proposal of a novel family name, Baekduiaceae fam. nov.</title>
        <authorList>
            <person name="An D.S."/>
            <person name="Siddiqi M.Z."/>
            <person name="Kim K.H."/>
            <person name="Yu H.S."/>
            <person name="Im W.T."/>
        </authorList>
    </citation>
    <scope>NUCLEOTIDE SEQUENCE [LARGE SCALE GENOMIC DNA]</scope>
    <source>
        <strain evidence="1 2">BR7-21</strain>
    </source>
</reference>
<sequence length="81" mass="8496">MTNHAALLAIVDQEVTSRIEDPHPERLVEALHLRAALAADARPLPPVAAATLRRVLDEEGALSALAAAEAREAAAAQLRSA</sequence>
<accession>A0A5B8U8H7</accession>
<dbReference type="RefSeq" id="WP_146921628.1">
    <property type="nucleotide sequence ID" value="NZ_CP042430.1"/>
</dbReference>
<dbReference type="Proteomes" id="UP000321805">
    <property type="component" value="Chromosome"/>
</dbReference>
<gene>
    <name evidence="1" type="ORF">FSW04_17895</name>
</gene>
<dbReference type="AlphaFoldDB" id="A0A5B8U8H7"/>
<name>A0A5B8U8H7_9ACTN</name>
<organism evidence="1 2">
    <name type="scientific">Baekduia soli</name>
    <dbReference type="NCBI Taxonomy" id="496014"/>
    <lineage>
        <taxon>Bacteria</taxon>
        <taxon>Bacillati</taxon>
        <taxon>Actinomycetota</taxon>
        <taxon>Thermoleophilia</taxon>
        <taxon>Solirubrobacterales</taxon>
        <taxon>Baekduiaceae</taxon>
        <taxon>Baekduia</taxon>
    </lineage>
</organism>
<proteinExistence type="predicted"/>
<dbReference type="KEGG" id="bsol:FSW04_17895"/>
<evidence type="ECO:0000313" key="2">
    <source>
        <dbReference type="Proteomes" id="UP000321805"/>
    </source>
</evidence>
<dbReference type="EMBL" id="CP042430">
    <property type="protein sequence ID" value="QEC49265.1"/>
    <property type="molecule type" value="Genomic_DNA"/>
</dbReference>
<protein>
    <submittedName>
        <fullName evidence="1">Uncharacterized protein</fullName>
    </submittedName>
</protein>